<sequence length="422" mass="47797">MTLPSDLHNVRLIDPQYLPRLKSARIVYYERSSRFAEALNTTTMVQNMISTLANYPGLTLESLAIEHDDADDFVLMLRMNPPMPLLRYLKLRNVHFSSITAYPQLTHLDVTTSSQEDFILDSIDKFIVFLRGSPNLQVLRLTRSSPWATSTAQNMEEQHVDLPHLTELHLKGTIQDCARLGCFLDIPESCSIVIKAPASKASYPHAILGPMLRRWIPSPVRLDMYSGDREFSRGVKAWHADAGGFHDSLPRLHLLCLPWRRQKLLHLMPNQFSPWETICESVSLEHLVYLRVSDRKQRPVSWRKLLRGATAAQHVRVEGRDAIDDLICLLSSASPPAQQPHKQEDKPLYPGLQSLSIRSFDHVALVEKHGLRDCLQARKDAGVGDAMIDVQFEFPDGMVPPGFEASLAELNGLATFQIKTYH</sequence>
<dbReference type="InterPro" id="IPR032675">
    <property type="entry name" value="LRR_dom_sf"/>
</dbReference>
<evidence type="ECO:0000313" key="2">
    <source>
        <dbReference type="Proteomes" id="UP000298061"/>
    </source>
</evidence>
<gene>
    <name evidence="1" type="ORF">EWM64_g6085</name>
</gene>
<keyword evidence="2" id="KW-1185">Reference proteome</keyword>
<dbReference type="SUPFAM" id="SSF52047">
    <property type="entry name" value="RNI-like"/>
    <property type="match status" value="1"/>
</dbReference>
<evidence type="ECO:0000313" key="1">
    <source>
        <dbReference type="EMBL" id="TFY77927.1"/>
    </source>
</evidence>
<dbReference type="Gene3D" id="3.80.10.10">
    <property type="entry name" value="Ribonuclease Inhibitor"/>
    <property type="match status" value="1"/>
</dbReference>
<comment type="caution">
    <text evidence="1">The sequence shown here is derived from an EMBL/GenBank/DDBJ whole genome shotgun (WGS) entry which is preliminary data.</text>
</comment>
<organism evidence="1 2">
    <name type="scientific">Hericium alpestre</name>
    <dbReference type="NCBI Taxonomy" id="135208"/>
    <lineage>
        <taxon>Eukaryota</taxon>
        <taxon>Fungi</taxon>
        <taxon>Dikarya</taxon>
        <taxon>Basidiomycota</taxon>
        <taxon>Agaricomycotina</taxon>
        <taxon>Agaricomycetes</taxon>
        <taxon>Russulales</taxon>
        <taxon>Hericiaceae</taxon>
        <taxon>Hericium</taxon>
    </lineage>
</organism>
<proteinExistence type="predicted"/>
<accession>A0A4Y9ZV46</accession>
<dbReference type="EMBL" id="SFCI01000790">
    <property type="protein sequence ID" value="TFY77927.1"/>
    <property type="molecule type" value="Genomic_DNA"/>
</dbReference>
<reference evidence="1 2" key="1">
    <citation type="submission" date="2019-02" db="EMBL/GenBank/DDBJ databases">
        <title>Genome sequencing of the rare red list fungi Hericium alpestre (H. flagellum).</title>
        <authorList>
            <person name="Buettner E."/>
            <person name="Kellner H."/>
        </authorList>
    </citation>
    <scope>NUCLEOTIDE SEQUENCE [LARGE SCALE GENOMIC DNA]</scope>
    <source>
        <strain evidence="1 2">DSM 108284</strain>
    </source>
</reference>
<dbReference type="AlphaFoldDB" id="A0A4Y9ZV46"/>
<name>A0A4Y9ZV46_9AGAM</name>
<evidence type="ECO:0008006" key="3">
    <source>
        <dbReference type="Google" id="ProtNLM"/>
    </source>
</evidence>
<dbReference type="Proteomes" id="UP000298061">
    <property type="component" value="Unassembled WGS sequence"/>
</dbReference>
<protein>
    <recommendedName>
        <fullName evidence="3">F-box domain-containing protein</fullName>
    </recommendedName>
</protein>